<keyword evidence="2" id="KW-1185">Reference proteome</keyword>
<proteinExistence type="predicted"/>
<organism evidence="1 2">
    <name type="scientific">Thelohanellus kitauei</name>
    <name type="common">Myxosporean</name>
    <dbReference type="NCBI Taxonomy" id="669202"/>
    <lineage>
        <taxon>Eukaryota</taxon>
        <taxon>Metazoa</taxon>
        <taxon>Cnidaria</taxon>
        <taxon>Myxozoa</taxon>
        <taxon>Myxosporea</taxon>
        <taxon>Bivalvulida</taxon>
        <taxon>Platysporina</taxon>
        <taxon>Myxobolidae</taxon>
        <taxon>Thelohanellus</taxon>
    </lineage>
</organism>
<evidence type="ECO:0000313" key="1">
    <source>
        <dbReference type="EMBL" id="KII61279.1"/>
    </source>
</evidence>
<gene>
    <name evidence="1" type="ORF">RF11_12530</name>
</gene>
<protein>
    <submittedName>
        <fullName evidence="1">Uncharacterized protein</fullName>
    </submittedName>
</protein>
<comment type="caution">
    <text evidence="1">The sequence shown here is derived from an EMBL/GenBank/DDBJ whole genome shotgun (WGS) entry which is preliminary data.</text>
</comment>
<dbReference type="Proteomes" id="UP000031668">
    <property type="component" value="Unassembled WGS sequence"/>
</dbReference>
<name>A0A0C2MAD2_THEKT</name>
<accession>A0A0C2MAD2</accession>
<dbReference type="AlphaFoldDB" id="A0A0C2MAD2"/>
<sequence>MAQHHEFVAMNKENSQIAIQKCSTVHYGFLESVWKCTTAPIPNRILHDLDESSTIAMVDHFRELSAIISWSDEREFRNINQDSLWLIIDYVKTLNDQINKWQFSARAIKYGANCRKEEAFSKVLTTVEDHILKCNHQDSLQNNIKRKTQHPKISKTCIKQMVLFSNDHIYDESECRLKLPSRQGT</sequence>
<dbReference type="EMBL" id="JWZT01005350">
    <property type="protein sequence ID" value="KII61279.1"/>
    <property type="molecule type" value="Genomic_DNA"/>
</dbReference>
<evidence type="ECO:0000313" key="2">
    <source>
        <dbReference type="Proteomes" id="UP000031668"/>
    </source>
</evidence>
<reference evidence="1 2" key="1">
    <citation type="journal article" date="2014" name="Genome Biol. Evol.">
        <title>The genome of the myxosporean Thelohanellus kitauei shows adaptations to nutrient acquisition within its fish host.</title>
        <authorList>
            <person name="Yang Y."/>
            <person name="Xiong J."/>
            <person name="Zhou Z."/>
            <person name="Huo F."/>
            <person name="Miao W."/>
            <person name="Ran C."/>
            <person name="Liu Y."/>
            <person name="Zhang J."/>
            <person name="Feng J."/>
            <person name="Wang M."/>
            <person name="Wang M."/>
            <person name="Wang L."/>
            <person name="Yao B."/>
        </authorList>
    </citation>
    <scope>NUCLEOTIDE SEQUENCE [LARGE SCALE GENOMIC DNA]</scope>
    <source>
        <strain evidence="1">Wuqing</strain>
    </source>
</reference>